<protein>
    <submittedName>
        <fullName evidence="1">PD-(D/E)XK nuclease family protein</fullName>
    </submittedName>
</protein>
<evidence type="ECO:0000313" key="1">
    <source>
        <dbReference type="EMBL" id="MBI3013736.1"/>
    </source>
</evidence>
<dbReference type="Proteomes" id="UP000741360">
    <property type="component" value="Unassembled WGS sequence"/>
</dbReference>
<dbReference type="EMBL" id="JACPSX010000026">
    <property type="protein sequence ID" value="MBI3013736.1"/>
    <property type="molecule type" value="Genomic_DNA"/>
</dbReference>
<reference evidence="1" key="1">
    <citation type="submission" date="2020-07" db="EMBL/GenBank/DDBJ databases">
        <title>Huge and variable diversity of episymbiotic CPR bacteria and DPANN archaea in groundwater ecosystems.</title>
        <authorList>
            <person name="He C.Y."/>
            <person name="Keren R."/>
            <person name="Whittaker M."/>
            <person name="Farag I.F."/>
            <person name="Doudna J."/>
            <person name="Cate J.H.D."/>
            <person name="Banfield J.F."/>
        </authorList>
    </citation>
    <scope>NUCLEOTIDE SEQUENCE</scope>
    <source>
        <strain evidence="1">NC_groundwater_717_Ag_S-0.2um_59_8</strain>
    </source>
</reference>
<proteinExistence type="predicted"/>
<sequence>MRVDNVFHLLNRFGAHEDQISAAFGVILQAHPLALLSLLRFLRIPTVTLHPKDRKQIAVETQVPYAGGVDEQSRIDLQIRLPGRFLVLLESKLGATRLGRNQLDKYAAILQNERGTYDHVRLALVTQFDRKAEAEALAGRLRQRTDLRAGEFCYLRWATVRQLVAETPAPACIRFLSARFLDYVGDIMSNKRIIQDQVIKDMPEVMITSTDPDWWDFAVKERATCQENNTRRRQKGGGGSTTPIRCII</sequence>
<name>A0A932M090_UNCTE</name>
<accession>A0A932M090</accession>
<organism evidence="1 2">
    <name type="scientific">Tectimicrobiota bacterium</name>
    <dbReference type="NCBI Taxonomy" id="2528274"/>
    <lineage>
        <taxon>Bacteria</taxon>
        <taxon>Pseudomonadati</taxon>
        <taxon>Nitrospinota/Tectimicrobiota group</taxon>
        <taxon>Candidatus Tectimicrobiota</taxon>
    </lineage>
</organism>
<gene>
    <name evidence="1" type="ORF">HYY65_01425</name>
</gene>
<dbReference type="AlphaFoldDB" id="A0A932M090"/>
<evidence type="ECO:0000313" key="2">
    <source>
        <dbReference type="Proteomes" id="UP000741360"/>
    </source>
</evidence>
<comment type="caution">
    <text evidence="1">The sequence shown here is derived from an EMBL/GenBank/DDBJ whole genome shotgun (WGS) entry which is preliminary data.</text>
</comment>